<proteinExistence type="predicted"/>
<reference evidence="1 2" key="1">
    <citation type="submission" date="2023-07" db="EMBL/GenBank/DDBJ databases">
        <title>Comparative genomics of wheat-associated soil bacteria to identify genetic determinants of phenazine resistance.</title>
        <authorList>
            <person name="Mouncey N."/>
        </authorList>
    </citation>
    <scope>NUCLEOTIDE SEQUENCE [LARGE SCALE GENOMIC DNA]</scope>
    <source>
        <strain evidence="1 2">V2I4</strain>
    </source>
</reference>
<sequence>MTNDIETLPTALYVKIDDGLAGPRRLGRPPVLTASELVCLALAQSRLGLHLRDALVPVRVAMMPVLRPLYRLAGA</sequence>
<keyword evidence="2" id="KW-1185">Reference proteome</keyword>
<dbReference type="RefSeq" id="WP_307529690.1">
    <property type="nucleotide sequence ID" value="NZ_JAUSZI010000002.1"/>
</dbReference>
<evidence type="ECO:0000313" key="2">
    <source>
        <dbReference type="Proteomes" id="UP001230328"/>
    </source>
</evidence>
<evidence type="ECO:0000313" key="1">
    <source>
        <dbReference type="EMBL" id="MDQ1032729.1"/>
    </source>
</evidence>
<accession>A0ABU0TA90</accession>
<organism evidence="1 2">
    <name type="scientific">Streptomyces umbrinus</name>
    <dbReference type="NCBI Taxonomy" id="67370"/>
    <lineage>
        <taxon>Bacteria</taxon>
        <taxon>Bacillati</taxon>
        <taxon>Actinomycetota</taxon>
        <taxon>Actinomycetes</taxon>
        <taxon>Kitasatosporales</taxon>
        <taxon>Streptomycetaceae</taxon>
        <taxon>Streptomyces</taxon>
        <taxon>Streptomyces phaeochromogenes group</taxon>
    </lineage>
</organism>
<comment type="caution">
    <text evidence="1">The sequence shown here is derived from an EMBL/GenBank/DDBJ whole genome shotgun (WGS) entry which is preliminary data.</text>
</comment>
<gene>
    <name evidence="1" type="ORF">QF035_010311</name>
</gene>
<protein>
    <recommendedName>
        <fullName evidence="3">Transposase</fullName>
    </recommendedName>
</protein>
<name>A0ABU0TA90_9ACTN</name>
<dbReference type="EMBL" id="JAUSZI010000002">
    <property type="protein sequence ID" value="MDQ1032729.1"/>
    <property type="molecule type" value="Genomic_DNA"/>
</dbReference>
<dbReference type="Proteomes" id="UP001230328">
    <property type="component" value="Unassembled WGS sequence"/>
</dbReference>
<evidence type="ECO:0008006" key="3">
    <source>
        <dbReference type="Google" id="ProtNLM"/>
    </source>
</evidence>